<sequence length="288" mass="32736">MDLTVFAIPAFTLLLAVEWASYRFAPDDDERGYAVKDTATSLTMGLGSIAAGLGWGLLTVLAWDGLHELTPLRLPHTWWTWVLVIVGVDFFYYWEHRAGHEVRLLWASHVVHHSSRHYNLSTALRQPWTGVHHIVFIGPMLLLGFPFAMVVTSFSINLLYQFWIHTERIGRLWKPIEYVFNTPSHHRVHHGSNPRYLDRNYGGILIVWDRLFRSFEPEGEPVNYGLTKNIGTYNPLRVAFHEYAAIARDVRAARTWRVRFGRVLRGPGWQPAPAASTAPAGATAEAAA</sequence>
<dbReference type="InterPro" id="IPR006694">
    <property type="entry name" value="Fatty_acid_hydroxylase"/>
</dbReference>
<dbReference type="PANTHER" id="PTHR21624:SF1">
    <property type="entry name" value="ALKYLGLYCEROL MONOOXYGENASE"/>
    <property type="match status" value="1"/>
</dbReference>
<keyword evidence="3 8" id="KW-1133">Transmembrane helix</keyword>
<evidence type="ECO:0000256" key="4">
    <source>
        <dbReference type="ARBA" id="ARBA00023002"/>
    </source>
</evidence>
<dbReference type="GO" id="GO:0008610">
    <property type="term" value="P:lipid biosynthetic process"/>
    <property type="evidence" value="ECO:0007669"/>
    <property type="project" value="InterPro"/>
</dbReference>
<dbReference type="GO" id="GO:0006643">
    <property type="term" value="P:membrane lipid metabolic process"/>
    <property type="evidence" value="ECO:0007669"/>
    <property type="project" value="TreeGrafter"/>
</dbReference>
<feature type="region of interest" description="Disordered" evidence="7">
    <location>
        <begin position="269"/>
        <end position="288"/>
    </location>
</feature>
<dbReference type="PANTHER" id="PTHR21624">
    <property type="entry name" value="STEROL DESATURASE-RELATED PROTEIN"/>
    <property type="match status" value="1"/>
</dbReference>
<keyword evidence="2 8" id="KW-0812">Transmembrane</keyword>
<dbReference type="GO" id="GO:0005506">
    <property type="term" value="F:iron ion binding"/>
    <property type="evidence" value="ECO:0007669"/>
    <property type="project" value="InterPro"/>
</dbReference>
<evidence type="ECO:0000256" key="3">
    <source>
        <dbReference type="ARBA" id="ARBA00022989"/>
    </source>
</evidence>
<keyword evidence="6 8" id="KW-0472">Membrane</keyword>
<evidence type="ECO:0000313" key="10">
    <source>
        <dbReference type="EMBL" id="OPC82327.1"/>
    </source>
</evidence>
<comment type="subcellular location">
    <subcellularLocation>
        <location evidence="1">Endomembrane system</location>
        <topology evidence="1">Multi-pass membrane protein</topology>
    </subcellularLocation>
</comment>
<dbReference type="InterPro" id="IPR051689">
    <property type="entry name" value="Sterol_desaturase/TMEM195"/>
</dbReference>
<evidence type="ECO:0000256" key="2">
    <source>
        <dbReference type="ARBA" id="ARBA00022692"/>
    </source>
</evidence>
<protein>
    <submittedName>
        <fullName evidence="10">C-5 sterol desaturase</fullName>
    </submittedName>
</protein>
<feature type="transmembrane region" description="Helical" evidence="8">
    <location>
        <begin position="134"/>
        <end position="160"/>
    </location>
</feature>
<evidence type="ECO:0000256" key="8">
    <source>
        <dbReference type="SAM" id="Phobius"/>
    </source>
</evidence>
<evidence type="ECO:0000256" key="7">
    <source>
        <dbReference type="SAM" id="MobiDB-lite"/>
    </source>
</evidence>
<feature type="transmembrane region" description="Helical" evidence="8">
    <location>
        <begin position="78"/>
        <end position="94"/>
    </location>
</feature>
<accession>A0A1T3NZQ1</accession>
<evidence type="ECO:0000256" key="5">
    <source>
        <dbReference type="ARBA" id="ARBA00023098"/>
    </source>
</evidence>
<dbReference type="Pfam" id="PF04116">
    <property type="entry name" value="FA_hydroxylase"/>
    <property type="match status" value="1"/>
</dbReference>
<name>A0A1T3NZQ1_9ACTN</name>
<keyword evidence="4" id="KW-0560">Oxidoreductase</keyword>
<dbReference type="STRING" id="159449.B4N89_16545"/>
<evidence type="ECO:0000256" key="6">
    <source>
        <dbReference type="ARBA" id="ARBA00023136"/>
    </source>
</evidence>
<dbReference type="EMBL" id="MWQN01000001">
    <property type="protein sequence ID" value="OPC82327.1"/>
    <property type="molecule type" value="Genomic_DNA"/>
</dbReference>
<evidence type="ECO:0000256" key="1">
    <source>
        <dbReference type="ARBA" id="ARBA00004127"/>
    </source>
</evidence>
<feature type="domain" description="Fatty acid hydroxylase" evidence="9">
    <location>
        <begin position="81"/>
        <end position="213"/>
    </location>
</feature>
<dbReference type="Proteomes" id="UP000190037">
    <property type="component" value="Unassembled WGS sequence"/>
</dbReference>
<dbReference type="OrthoDB" id="9770329at2"/>
<dbReference type="AlphaFoldDB" id="A0A1T3NZQ1"/>
<dbReference type="eggNOG" id="COG3000">
    <property type="taxonomic scope" value="Bacteria"/>
</dbReference>
<feature type="transmembrane region" description="Helical" evidence="8">
    <location>
        <begin position="44"/>
        <end position="66"/>
    </location>
</feature>
<evidence type="ECO:0000313" key="11">
    <source>
        <dbReference type="Proteomes" id="UP000190037"/>
    </source>
</evidence>
<evidence type="ECO:0000259" key="9">
    <source>
        <dbReference type="Pfam" id="PF04116"/>
    </source>
</evidence>
<dbReference type="GO" id="GO:0012505">
    <property type="term" value="C:endomembrane system"/>
    <property type="evidence" value="ECO:0007669"/>
    <property type="project" value="UniProtKB-SubCell"/>
</dbReference>
<comment type="caution">
    <text evidence="10">The sequence shown here is derived from an EMBL/GenBank/DDBJ whole genome shotgun (WGS) entry which is preliminary data.</text>
</comment>
<organism evidence="10 11">
    <name type="scientific">Embleya scabrispora</name>
    <dbReference type="NCBI Taxonomy" id="159449"/>
    <lineage>
        <taxon>Bacteria</taxon>
        <taxon>Bacillati</taxon>
        <taxon>Actinomycetota</taxon>
        <taxon>Actinomycetes</taxon>
        <taxon>Kitasatosporales</taxon>
        <taxon>Streptomycetaceae</taxon>
        <taxon>Embleya</taxon>
    </lineage>
</organism>
<keyword evidence="5" id="KW-0443">Lipid metabolism</keyword>
<gene>
    <name evidence="10" type="ORF">B4N89_16545</name>
</gene>
<dbReference type="GO" id="GO:0016020">
    <property type="term" value="C:membrane"/>
    <property type="evidence" value="ECO:0007669"/>
    <property type="project" value="GOC"/>
</dbReference>
<dbReference type="RefSeq" id="WP_078976596.1">
    <property type="nucleotide sequence ID" value="NZ_MWQN01000001.1"/>
</dbReference>
<dbReference type="GO" id="GO:0050479">
    <property type="term" value="F:glyceryl-ether monooxygenase activity"/>
    <property type="evidence" value="ECO:0007669"/>
    <property type="project" value="TreeGrafter"/>
</dbReference>
<feature type="compositionally biased region" description="Low complexity" evidence="7">
    <location>
        <begin position="271"/>
        <end position="288"/>
    </location>
</feature>
<keyword evidence="11" id="KW-1185">Reference proteome</keyword>
<reference evidence="10 11" key="1">
    <citation type="submission" date="2017-03" db="EMBL/GenBank/DDBJ databases">
        <title>Draft genome sequence of Streptomyces scabrisporus NF3, endophyte isolated from Amphipterygium adstringens.</title>
        <authorList>
            <person name="Vazquez M."/>
            <person name="Ceapa C.D."/>
            <person name="Rodriguez Luna D."/>
            <person name="Sanchez Esquivel S."/>
        </authorList>
    </citation>
    <scope>NUCLEOTIDE SEQUENCE [LARGE SCALE GENOMIC DNA]</scope>
    <source>
        <strain evidence="10 11">NF3</strain>
    </source>
</reference>
<proteinExistence type="predicted"/>